<evidence type="ECO:0000313" key="1">
    <source>
        <dbReference type="EMBL" id="KAF9471829.1"/>
    </source>
</evidence>
<feature type="non-terminal residue" evidence="1">
    <location>
        <position position="1"/>
    </location>
</feature>
<gene>
    <name evidence="1" type="ORF">BDN70DRAFT_973865</name>
</gene>
<dbReference type="EMBL" id="MU155616">
    <property type="protein sequence ID" value="KAF9471829.1"/>
    <property type="molecule type" value="Genomic_DNA"/>
</dbReference>
<evidence type="ECO:0000313" key="2">
    <source>
        <dbReference type="Proteomes" id="UP000807469"/>
    </source>
</evidence>
<comment type="caution">
    <text evidence="1">The sequence shown here is derived from an EMBL/GenBank/DDBJ whole genome shotgun (WGS) entry which is preliminary data.</text>
</comment>
<sequence>RSLENLHATDSQLATLPQVTNLVAFGNSSPALEILWGRAMSPYGNSPVVDFTQLRKLYIVWYNDFIVNSTKTVINNAISLEHIIYILPEGSKTFYGFINLLGMVIQQKSEFDNAAFLMRASCGNTTGARLVLDVVQWTESTHSYVNHILQVSPHLANYIRNLHFCVEFDSASANYTDSDATARVLDQIQKLHTHQEFHKLLFSTCATAKNCKKRAKARGRKSQVLFCKKSHHFASLLPEIGGKQGQANAASQLFLNHTRRPYASKYARRRAEYTTQFCIDFLQPKKCQKARNQFVYLLMPPLDIDSDEKTCGYDWRYLEPRLAAALLRLVLSPGLQSLTIANFKSFPAQSLLGLKNSVHLNRLFIQNLESEVFEYTEVSANAYLLESAMPSKLPRLLNLFSGKWTTLIMEVLVGGTLSPYNIPLLDFSRLSNFSTIWDDEQDARLSRPIIEAARNLEILHCTLQYDACTFVGDVLESIMKGPERTLRKLTLCMATEVIEDPFNTCLEKLSWLLERASSLEELHLGFSYDISSYEDSMDFVDEVVEANCIAFDRRIFGDRDEFFSLSRIVIAFTLIPDEPAEDLADELLNNVFHLHYSRFPHARSHPEVDFCVTLEALV</sequence>
<proteinExistence type="predicted"/>
<name>A0A9P5YM42_9AGAR</name>
<organism evidence="1 2">
    <name type="scientific">Pholiota conissans</name>
    <dbReference type="NCBI Taxonomy" id="109636"/>
    <lineage>
        <taxon>Eukaryota</taxon>
        <taxon>Fungi</taxon>
        <taxon>Dikarya</taxon>
        <taxon>Basidiomycota</taxon>
        <taxon>Agaricomycotina</taxon>
        <taxon>Agaricomycetes</taxon>
        <taxon>Agaricomycetidae</taxon>
        <taxon>Agaricales</taxon>
        <taxon>Agaricineae</taxon>
        <taxon>Strophariaceae</taxon>
        <taxon>Pholiota</taxon>
    </lineage>
</organism>
<dbReference type="AlphaFoldDB" id="A0A9P5YM42"/>
<dbReference type="Proteomes" id="UP000807469">
    <property type="component" value="Unassembled WGS sequence"/>
</dbReference>
<protein>
    <submittedName>
        <fullName evidence="1">Uncharacterized protein</fullName>
    </submittedName>
</protein>
<accession>A0A9P5YM42</accession>
<keyword evidence="2" id="KW-1185">Reference proteome</keyword>
<reference evidence="1" key="1">
    <citation type="submission" date="2020-11" db="EMBL/GenBank/DDBJ databases">
        <authorList>
            <consortium name="DOE Joint Genome Institute"/>
            <person name="Ahrendt S."/>
            <person name="Riley R."/>
            <person name="Andreopoulos W."/>
            <person name="Labutti K."/>
            <person name="Pangilinan J."/>
            <person name="Ruiz-Duenas F.J."/>
            <person name="Barrasa J.M."/>
            <person name="Sanchez-Garcia M."/>
            <person name="Camarero S."/>
            <person name="Miyauchi S."/>
            <person name="Serrano A."/>
            <person name="Linde D."/>
            <person name="Babiker R."/>
            <person name="Drula E."/>
            <person name="Ayuso-Fernandez I."/>
            <person name="Pacheco R."/>
            <person name="Padilla G."/>
            <person name="Ferreira P."/>
            <person name="Barriuso J."/>
            <person name="Kellner H."/>
            <person name="Castanera R."/>
            <person name="Alfaro M."/>
            <person name="Ramirez L."/>
            <person name="Pisabarro A.G."/>
            <person name="Kuo A."/>
            <person name="Tritt A."/>
            <person name="Lipzen A."/>
            <person name="He G."/>
            <person name="Yan M."/>
            <person name="Ng V."/>
            <person name="Cullen D."/>
            <person name="Martin F."/>
            <person name="Rosso M.-N."/>
            <person name="Henrissat B."/>
            <person name="Hibbett D."/>
            <person name="Martinez A.T."/>
            <person name="Grigoriev I.V."/>
        </authorList>
    </citation>
    <scope>NUCLEOTIDE SEQUENCE</scope>
    <source>
        <strain evidence="1">CIRM-BRFM 674</strain>
    </source>
</reference>